<feature type="signal peptide" evidence="1">
    <location>
        <begin position="1"/>
        <end position="24"/>
    </location>
</feature>
<gene>
    <name evidence="3" type="ORF">ACFQ16_23040</name>
</gene>
<keyword evidence="1" id="KW-0732">Signal</keyword>
<evidence type="ECO:0000313" key="3">
    <source>
        <dbReference type="EMBL" id="MFD0922631.1"/>
    </source>
</evidence>
<dbReference type="InterPro" id="IPR036691">
    <property type="entry name" value="Endo/exonu/phosph_ase_sf"/>
</dbReference>
<keyword evidence="3" id="KW-0378">Hydrolase</keyword>
<organism evidence="3 4">
    <name type="scientific">Saccharopolyspora rosea</name>
    <dbReference type="NCBI Taxonomy" id="524884"/>
    <lineage>
        <taxon>Bacteria</taxon>
        <taxon>Bacillati</taxon>
        <taxon>Actinomycetota</taxon>
        <taxon>Actinomycetes</taxon>
        <taxon>Pseudonocardiales</taxon>
        <taxon>Pseudonocardiaceae</taxon>
        <taxon>Saccharopolyspora</taxon>
    </lineage>
</organism>
<evidence type="ECO:0000259" key="2">
    <source>
        <dbReference type="Pfam" id="PF03372"/>
    </source>
</evidence>
<feature type="chain" id="PRO_5046439991" evidence="1">
    <location>
        <begin position="25"/>
        <end position="280"/>
    </location>
</feature>
<reference evidence="4" key="1">
    <citation type="journal article" date="2019" name="Int. J. Syst. Evol. Microbiol.">
        <title>The Global Catalogue of Microorganisms (GCM) 10K type strain sequencing project: providing services to taxonomists for standard genome sequencing and annotation.</title>
        <authorList>
            <consortium name="The Broad Institute Genomics Platform"/>
            <consortium name="The Broad Institute Genome Sequencing Center for Infectious Disease"/>
            <person name="Wu L."/>
            <person name="Ma J."/>
        </authorList>
    </citation>
    <scope>NUCLEOTIDE SEQUENCE [LARGE SCALE GENOMIC DNA]</scope>
    <source>
        <strain evidence="4">CCUG 56401</strain>
    </source>
</reference>
<dbReference type="GO" id="GO:0004519">
    <property type="term" value="F:endonuclease activity"/>
    <property type="evidence" value="ECO:0007669"/>
    <property type="project" value="UniProtKB-KW"/>
</dbReference>
<dbReference type="SUPFAM" id="SSF56219">
    <property type="entry name" value="DNase I-like"/>
    <property type="match status" value="1"/>
</dbReference>
<name>A0ABW3G184_9PSEU</name>
<dbReference type="PANTHER" id="PTHR14859:SF15">
    <property type="entry name" value="ENDONUCLEASE_EXONUCLEASE_PHOSPHATASE DOMAIN-CONTAINING PROTEIN"/>
    <property type="match status" value="1"/>
</dbReference>
<evidence type="ECO:0000256" key="1">
    <source>
        <dbReference type="SAM" id="SignalP"/>
    </source>
</evidence>
<protein>
    <submittedName>
        <fullName evidence="3">Endonuclease/exonuclease/phosphatase family protein</fullName>
    </submittedName>
</protein>
<dbReference type="Pfam" id="PF03372">
    <property type="entry name" value="Exo_endo_phos"/>
    <property type="match status" value="1"/>
</dbReference>
<comment type="caution">
    <text evidence="3">The sequence shown here is derived from an EMBL/GenBank/DDBJ whole genome shotgun (WGS) entry which is preliminary data.</text>
</comment>
<evidence type="ECO:0000313" key="4">
    <source>
        <dbReference type="Proteomes" id="UP001597018"/>
    </source>
</evidence>
<dbReference type="Proteomes" id="UP001597018">
    <property type="component" value="Unassembled WGS sequence"/>
</dbReference>
<keyword evidence="3" id="KW-0255">Endonuclease</keyword>
<dbReference type="Gene3D" id="3.60.10.10">
    <property type="entry name" value="Endonuclease/exonuclease/phosphatase"/>
    <property type="match status" value="1"/>
</dbReference>
<dbReference type="EMBL" id="JBHTIW010000023">
    <property type="protein sequence ID" value="MFD0922631.1"/>
    <property type="molecule type" value="Genomic_DNA"/>
</dbReference>
<keyword evidence="4" id="KW-1185">Reference proteome</keyword>
<sequence>MRAFRAVLAVLLAAVAGGVVPAEADAGVPLRVATYNIHAGAGLDDRFDLDRTAGAIRSLDADVVGLQEVDVHWGERSRFTDEARELAARLGVRVFFAPIYDQPGAGPGAPRRRFGVALLSRHPIVDAANHEISRLPTQGPDARPVRMPGFGEVAVQVRGARVHVFCTHLDFRPDPAVRAAQVRDMLAITGRARGPVVLLGDFNAEPGARELAPLWESLRDVDPGGGTYPADRPTGRIDLVAVSPGLRALDAHVVPTTASDHRPVVADLLVTPAGRPTPRR</sequence>
<dbReference type="InterPro" id="IPR005135">
    <property type="entry name" value="Endo/exonuclease/phosphatase"/>
</dbReference>
<accession>A0ABW3G184</accession>
<feature type="domain" description="Endonuclease/exonuclease/phosphatase" evidence="2">
    <location>
        <begin position="33"/>
        <end position="261"/>
    </location>
</feature>
<dbReference type="RefSeq" id="WP_345601653.1">
    <property type="nucleotide sequence ID" value="NZ_BAABLT010000042.1"/>
</dbReference>
<keyword evidence="3" id="KW-0540">Nuclease</keyword>
<dbReference type="PANTHER" id="PTHR14859">
    <property type="entry name" value="CALCOFLUOR WHITE HYPERSENSITIVE PROTEIN PRECURSOR"/>
    <property type="match status" value="1"/>
</dbReference>
<dbReference type="InterPro" id="IPR051916">
    <property type="entry name" value="GPI-anchor_lipid_remodeler"/>
</dbReference>
<proteinExistence type="predicted"/>